<organism evidence="1 2">
    <name type="scientific">Mycobacterium shinjukuense</name>
    <dbReference type="NCBI Taxonomy" id="398694"/>
    <lineage>
        <taxon>Bacteria</taxon>
        <taxon>Bacillati</taxon>
        <taxon>Actinomycetota</taxon>
        <taxon>Actinomycetes</taxon>
        <taxon>Mycobacteriales</taxon>
        <taxon>Mycobacteriaceae</taxon>
        <taxon>Mycobacterium</taxon>
    </lineage>
</organism>
<reference evidence="1 2" key="1">
    <citation type="journal article" date="2019" name="Emerg. Microbes Infect.">
        <title>Comprehensive subspecies identification of 175 nontuberculous mycobacteria species based on 7547 genomic profiles.</title>
        <authorList>
            <person name="Matsumoto Y."/>
            <person name="Kinjo T."/>
            <person name="Motooka D."/>
            <person name="Nabeya D."/>
            <person name="Jung N."/>
            <person name="Uechi K."/>
            <person name="Horii T."/>
            <person name="Iida T."/>
            <person name="Fujita J."/>
            <person name="Nakamura S."/>
        </authorList>
    </citation>
    <scope>NUCLEOTIDE SEQUENCE [LARGE SCALE GENOMIC DNA]</scope>
    <source>
        <strain evidence="1 2">JCM 14233</strain>
    </source>
</reference>
<dbReference type="AlphaFoldDB" id="A0A7I7MNJ2"/>
<dbReference type="KEGG" id="mshj:MSHI_12830"/>
<dbReference type="RefSeq" id="WP_158084763.1">
    <property type="nucleotide sequence ID" value="NZ_AP022575.1"/>
</dbReference>
<name>A0A7I7MNJ2_9MYCO</name>
<keyword evidence="2" id="KW-1185">Reference proteome</keyword>
<sequence length="49" mass="5123">MPAVVGANGRVIPTEKVPSPDQLRGHWPVVNRIPGIPIHVVVGGVHLVG</sequence>
<proteinExistence type="predicted"/>
<protein>
    <submittedName>
        <fullName evidence="1">Uncharacterized protein</fullName>
    </submittedName>
</protein>
<evidence type="ECO:0000313" key="1">
    <source>
        <dbReference type="EMBL" id="BBX73377.1"/>
    </source>
</evidence>
<dbReference type="EMBL" id="AP022575">
    <property type="protein sequence ID" value="BBX73377.1"/>
    <property type="molecule type" value="Genomic_DNA"/>
</dbReference>
<evidence type="ECO:0000313" key="2">
    <source>
        <dbReference type="Proteomes" id="UP000467236"/>
    </source>
</evidence>
<gene>
    <name evidence="1" type="ORF">MSHI_12830</name>
</gene>
<accession>A0A7I7MNJ2</accession>
<dbReference type="Proteomes" id="UP000467236">
    <property type="component" value="Chromosome"/>
</dbReference>